<accession>A0AA35SKG5</accession>
<dbReference type="EMBL" id="CASHTH010002545">
    <property type="protein sequence ID" value="CAI8031543.1"/>
    <property type="molecule type" value="Genomic_DNA"/>
</dbReference>
<dbReference type="GO" id="GO:0046872">
    <property type="term" value="F:metal ion binding"/>
    <property type="evidence" value="ECO:0007669"/>
    <property type="project" value="UniProtKB-KW"/>
</dbReference>
<organism evidence="6 7">
    <name type="scientific">Geodia barretti</name>
    <name type="common">Barrett's horny sponge</name>
    <dbReference type="NCBI Taxonomy" id="519541"/>
    <lineage>
        <taxon>Eukaryota</taxon>
        <taxon>Metazoa</taxon>
        <taxon>Porifera</taxon>
        <taxon>Demospongiae</taxon>
        <taxon>Heteroscleromorpha</taxon>
        <taxon>Tetractinellida</taxon>
        <taxon>Astrophorina</taxon>
        <taxon>Geodiidae</taxon>
        <taxon>Geodia</taxon>
    </lineage>
</organism>
<keyword evidence="3" id="KW-0479">Metal-binding</keyword>
<dbReference type="PANTHER" id="PTHR43409:SF4">
    <property type="entry name" value="RADICAL SAM SUPERFAMILY PROTEIN"/>
    <property type="match status" value="1"/>
</dbReference>
<dbReference type="InterPro" id="IPR051198">
    <property type="entry name" value="BchE-like"/>
</dbReference>
<name>A0AA35SKG5_GEOBA</name>
<dbReference type="GO" id="GO:0051536">
    <property type="term" value="F:iron-sulfur cluster binding"/>
    <property type="evidence" value="ECO:0007669"/>
    <property type="project" value="UniProtKB-KW"/>
</dbReference>
<gene>
    <name evidence="6" type="ORF">GBAR_LOCUS17901</name>
</gene>
<keyword evidence="4" id="KW-0408">Iron</keyword>
<evidence type="ECO:0000256" key="2">
    <source>
        <dbReference type="ARBA" id="ARBA00022691"/>
    </source>
</evidence>
<keyword evidence="7" id="KW-1185">Reference proteome</keyword>
<proteinExistence type="predicted"/>
<reference evidence="6" key="1">
    <citation type="submission" date="2023-03" db="EMBL/GenBank/DDBJ databases">
        <authorList>
            <person name="Steffen K."/>
            <person name="Cardenas P."/>
        </authorList>
    </citation>
    <scope>NUCLEOTIDE SEQUENCE</scope>
</reference>
<dbReference type="Proteomes" id="UP001174909">
    <property type="component" value="Unassembled WGS sequence"/>
</dbReference>
<evidence type="ECO:0000313" key="7">
    <source>
        <dbReference type="Proteomes" id="UP001174909"/>
    </source>
</evidence>
<sequence length="282" mass="31576">MATTASKIKRVVLLQPASAGGNFEYIAIPRQGMLFLSGALAQWEGEYLYDREIWFEDRCGVIDPDKDLDGVDILMVTALINEAPRGYQVARQAKQYHPDIITIGGGPQMGPLSQEAFDNGHFDVIVQREARTSLASFATSCCLTSKVIQQFLGYRLISRETEIKRLTQLRDLAADGLIHSSRNGKFQVFISDDLHPPPLRAVKYRNERLERLHGWKGHTDDMYMICQARAEIGQDAELANAMTDANIKMAYIGVESDNAENLKLVKKRQEGTRSNAQRLGDS</sequence>
<evidence type="ECO:0000256" key="5">
    <source>
        <dbReference type="ARBA" id="ARBA00023014"/>
    </source>
</evidence>
<dbReference type="AlphaFoldDB" id="A0AA35SKG5"/>
<keyword evidence="2" id="KW-0949">S-adenosyl-L-methionine</keyword>
<evidence type="ECO:0000313" key="6">
    <source>
        <dbReference type="EMBL" id="CAI8031543.1"/>
    </source>
</evidence>
<dbReference type="Gene3D" id="3.40.50.280">
    <property type="entry name" value="Cobalamin-binding domain"/>
    <property type="match status" value="1"/>
</dbReference>
<dbReference type="PANTHER" id="PTHR43409">
    <property type="entry name" value="ANAEROBIC MAGNESIUM-PROTOPORPHYRIN IX MONOMETHYL ESTER CYCLASE-RELATED"/>
    <property type="match status" value="1"/>
</dbReference>
<evidence type="ECO:0000256" key="4">
    <source>
        <dbReference type="ARBA" id="ARBA00023004"/>
    </source>
</evidence>
<keyword evidence="5" id="KW-0411">Iron-sulfur</keyword>
<evidence type="ECO:0000256" key="3">
    <source>
        <dbReference type="ARBA" id="ARBA00022723"/>
    </source>
</evidence>
<evidence type="ECO:0000256" key="1">
    <source>
        <dbReference type="ARBA" id="ARBA00001966"/>
    </source>
</evidence>
<comment type="caution">
    <text evidence="6">The sequence shown here is derived from an EMBL/GenBank/DDBJ whole genome shotgun (WGS) entry which is preliminary data.</text>
</comment>
<comment type="cofactor">
    <cofactor evidence="1">
        <name>[4Fe-4S] cluster</name>
        <dbReference type="ChEBI" id="CHEBI:49883"/>
    </cofactor>
</comment>
<protein>
    <submittedName>
        <fullName evidence="6">Uncharacterized protein</fullName>
    </submittedName>
</protein>